<dbReference type="PROSITE" id="PS50987">
    <property type="entry name" value="HTH_ARSR_2"/>
    <property type="match status" value="1"/>
</dbReference>
<dbReference type="InterPro" id="IPR036388">
    <property type="entry name" value="WH-like_DNA-bd_sf"/>
</dbReference>
<feature type="domain" description="HTH arsR-type" evidence="4">
    <location>
        <begin position="12"/>
        <end position="106"/>
    </location>
</feature>
<keyword evidence="3" id="KW-0804">Transcription</keyword>
<proteinExistence type="predicted"/>
<dbReference type="PRINTS" id="PR00778">
    <property type="entry name" value="HTHARSR"/>
</dbReference>
<dbReference type="CDD" id="cd00090">
    <property type="entry name" value="HTH_ARSR"/>
    <property type="match status" value="1"/>
</dbReference>
<keyword evidence="1" id="KW-0805">Transcription regulation</keyword>
<accession>A0ABY5TPL5</accession>
<keyword evidence="2" id="KW-0238">DNA-binding</keyword>
<organism evidence="5 6">
    <name type="scientific">SAR92 clade bacterium H455</name>
    <dbReference type="NCBI Taxonomy" id="2974818"/>
    <lineage>
        <taxon>Bacteria</taxon>
        <taxon>Pseudomonadati</taxon>
        <taxon>Pseudomonadota</taxon>
        <taxon>Gammaproteobacteria</taxon>
        <taxon>Cellvibrionales</taxon>
        <taxon>Porticoccaceae</taxon>
        <taxon>SAR92 clade</taxon>
    </lineage>
</organism>
<dbReference type="InterPro" id="IPR001845">
    <property type="entry name" value="HTH_ArsR_DNA-bd_dom"/>
</dbReference>
<name>A0ABY5TPL5_9GAMM</name>
<dbReference type="InterPro" id="IPR036390">
    <property type="entry name" value="WH_DNA-bd_sf"/>
</dbReference>
<dbReference type="PANTHER" id="PTHR43132">
    <property type="entry name" value="ARSENICAL RESISTANCE OPERON REPRESSOR ARSR-RELATED"/>
    <property type="match status" value="1"/>
</dbReference>
<dbReference type="Pfam" id="PF01022">
    <property type="entry name" value="HTH_5"/>
    <property type="match status" value="1"/>
</dbReference>
<protein>
    <submittedName>
        <fullName evidence="5">Metalloregulator ArsR/SmtB family transcription factor</fullName>
    </submittedName>
</protein>
<sequence>MKPNRRPLTSMRSEETISQLADLFRLMGDTSRLRIILTCLHAPINVSDIAAQLELSQSLVSHHLRLLRAARIVRSERRGKQVFYVAADEHIQCVIEDMVAHIGEPDDSEDED</sequence>
<dbReference type="InterPro" id="IPR011991">
    <property type="entry name" value="ArsR-like_HTH"/>
</dbReference>
<dbReference type="PANTHER" id="PTHR43132:SF6">
    <property type="entry name" value="HTH-TYPE TRANSCRIPTIONAL REPRESSOR CZRA"/>
    <property type="match status" value="1"/>
</dbReference>
<evidence type="ECO:0000313" key="5">
    <source>
        <dbReference type="EMBL" id="UVW35785.1"/>
    </source>
</evidence>
<evidence type="ECO:0000256" key="2">
    <source>
        <dbReference type="ARBA" id="ARBA00023125"/>
    </source>
</evidence>
<evidence type="ECO:0000259" key="4">
    <source>
        <dbReference type="PROSITE" id="PS50987"/>
    </source>
</evidence>
<dbReference type="InterPro" id="IPR051011">
    <property type="entry name" value="Metal_resp_trans_reg"/>
</dbReference>
<gene>
    <name evidence="5" type="ORF">NYF23_04020</name>
</gene>
<dbReference type="NCBIfam" id="NF033788">
    <property type="entry name" value="HTH_metalloreg"/>
    <property type="match status" value="1"/>
</dbReference>
<dbReference type="Proteomes" id="UP001059934">
    <property type="component" value="Chromosome"/>
</dbReference>
<dbReference type="SUPFAM" id="SSF46785">
    <property type="entry name" value="Winged helix' DNA-binding domain"/>
    <property type="match status" value="1"/>
</dbReference>
<dbReference type="Gene3D" id="1.10.10.10">
    <property type="entry name" value="Winged helix-like DNA-binding domain superfamily/Winged helix DNA-binding domain"/>
    <property type="match status" value="1"/>
</dbReference>
<keyword evidence="6" id="KW-1185">Reference proteome</keyword>
<dbReference type="EMBL" id="CP103416">
    <property type="protein sequence ID" value="UVW35785.1"/>
    <property type="molecule type" value="Genomic_DNA"/>
</dbReference>
<evidence type="ECO:0000256" key="1">
    <source>
        <dbReference type="ARBA" id="ARBA00023015"/>
    </source>
</evidence>
<reference evidence="5" key="1">
    <citation type="submission" date="2022-08" db="EMBL/GenBank/DDBJ databases">
        <title>Catabolic pathway analysis in culturable SAR92 clade bacteria reveals their overlooked roles in DMSP degradation in coastal seas.</title>
        <authorList>
            <person name="He X."/>
            <person name="Zhang X."/>
            <person name="Zhang Y."/>
        </authorList>
    </citation>
    <scope>NUCLEOTIDE SEQUENCE</scope>
    <source>
        <strain evidence="5">H455</strain>
    </source>
</reference>
<evidence type="ECO:0000256" key="3">
    <source>
        <dbReference type="ARBA" id="ARBA00023163"/>
    </source>
</evidence>
<evidence type="ECO:0000313" key="6">
    <source>
        <dbReference type="Proteomes" id="UP001059934"/>
    </source>
</evidence>
<dbReference type="SMART" id="SM00418">
    <property type="entry name" value="HTH_ARSR"/>
    <property type="match status" value="1"/>
</dbReference>